<accession>A0ABQ9GAW3</accession>
<evidence type="ECO:0000313" key="2">
    <source>
        <dbReference type="EMBL" id="KAJ8869565.1"/>
    </source>
</evidence>
<evidence type="ECO:0000256" key="1">
    <source>
        <dbReference type="SAM" id="MobiDB-lite"/>
    </source>
</evidence>
<dbReference type="EMBL" id="JARBHB010000013">
    <property type="protein sequence ID" value="KAJ8869565.1"/>
    <property type="molecule type" value="Genomic_DNA"/>
</dbReference>
<organism evidence="2 3">
    <name type="scientific">Dryococelus australis</name>
    <dbReference type="NCBI Taxonomy" id="614101"/>
    <lineage>
        <taxon>Eukaryota</taxon>
        <taxon>Metazoa</taxon>
        <taxon>Ecdysozoa</taxon>
        <taxon>Arthropoda</taxon>
        <taxon>Hexapoda</taxon>
        <taxon>Insecta</taxon>
        <taxon>Pterygota</taxon>
        <taxon>Neoptera</taxon>
        <taxon>Polyneoptera</taxon>
        <taxon>Phasmatodea</taxon>
        <taxon>Verophasmatodea</taxon>
        <taxon>Anareolatae</taxon>
        <taxon>Phasmatidae</taxon>
        <taxon>Eurycanthinae</taxon>
        <taxon>Dryococelus</taxon>
    </lineage>
</organism>
<feature type="region of interest" description="Disordered" evidence="1">
    <location>
        <begin position="1"/>
        <end position="29"/>
    </location>
</feature>
<evidence type="ECO:0000313" key="3">
    <source>
        <dbReference type="Proteomes" id="UP001159363"/>
    </source>
</evidence>
<sequence>MVTGNRRKAVRKRKIKARESESVVEEKKEGGSKAEFLLYRCLKRELGDCKYSTLETSCAARSQRTEVEYWREESSRVKSESVIENDNIAEDTLSASVLECKLCGVVSADCKCWQRSEVVCLPGKFEDNTSVPTTQRLHFPSVTHQCSKNYTSFLRTQHPRAAVSSSPATLLLDPSKLSKTKLKCHGYSFTHKTRGHWVLDTRQPVQRALWRLNSQLHLIRRTVPYH</sequence>
<protein>
    <submittedName>
        <fullName evidence="2">Uncharacterized protein</fullName>
    </submittedName>
</protein>
<keyword evidence="3" id="KW-1185">Reference proteome</keyword>
<name>A0ABQ9GAW3_9NEOP</name>
<proteinExistence type="predicted"/>
<feature type="compositionally biased region" description="Basic residues" evidence="1">
    <location>
        <begin position="1"/>
        <end position="16"/>
    </location>
</feature>
<dbReference type="Proteomes" id="UP001159363">
    <property type="component" value="Chromosome 12"/>
</dbReference>
<comment type="caution">
    <text evidence="2">The sequence shown here is derived from an EMBL/GenBank/DDBJ whole genome shotgun (WGS) entry which is preliminary data.</text>
</comment>
<gene>
    <name evidence="2" type="ORF">PR048_028556</name>
</gene>
<reference evidence="2 3" key="1">
    <citation type="submission" date="2023-02" db="EMBL/GenBank/DDBJ databases">
        <title>LHISI_Scaffold_Assembly.</title>
        <authorList>
            <person name="Stuart O.P."/>
            <person name="Cleave R."/>
            <person name="Magrath M.J.L."/>
            <person name="Mikheyev A.S."/>
        </authorList>
    </citation>
    <scope>NUCLEOTIDE SEQUENCE [LARGE SCALE GENOMIC DNA]</scope>
    <source>
        <strain evidence="2">Daus_M_001</strain>
        <tissue evidence="2">Leg muscle</tissue>
    </source>
</reference>
<feature type="compositionally biased region" description="Basic and acidic residues" evidence="1">
    <location>
        <begin position="17"/>
        <end position="29"/>
    </location>
</feature>